<feature type="compositionally biased region" description="Polar residues" evidence="6">
    <location>
        <begin position="239"/>
        <end position="249"/>
    </location>
</feature>
<accession>A0A7J6X853</accession>
<feature type="region of interest" description="Disordered" evidence="6">
    <location>
        <begin position="237"/>
        <end position="316"/>
    </location>
</feature>
<comment type="similarity">
    <text evidence="2 5">Belongs to the GRF family.</text>
</comment>
<evidence type="ECO:0000256" key="1">
    <source>
        <dbReference type="ARBA" id="ARBA00004123"/>
    </source>
</evidence>
<dbReference type="InterPro" id="IPR014978">
    <property type="entry name" value="Gln-Leu-Gln_QLQ"/>
</dbReference>
<name>A0A7J6X853_THATH</name>
<keyword evidence="5" id="KW-0805">Transcription regulation</keyword>
<dbReference type="AlphaFoldDB" id="A0A7J6X853"/>
<evidence type="ECO:0000313" key="10">
    <source>
        <dbReference type="Proteomes" id="UP000554482"/>
    </source>
</evidence>
<evidence type="ECO:0000256" key="4">
    <source>
        <dbReference type="PROSITE-ProRule" id="PRU01002"/>
    </source>
</evidence>
<feature type="region of interest" description="Disordered" evidence="6">
    <location>
        <begin position="335"/>
        <end position="355"/>
    </location>
</feature>
<comment type="function">
    <text evidence="5">Transcription activator.</text>
</comment>
<dbReference type="Pfam" id="PF08879">
    <property type="entry name" value="WRC"/>
    <property type="match status" value="1"/>
</dbReference>
<keyword evidence="3 4" id="KW-0539">Nucleus</keyword>
<evidence type="ECO:0000256" key="3">
    <source>
        <dbReference type="ARBA" id="ARBA00023242"/>
    </source>
</evidence>
<evidence type="ECO:0000256" key="2">
    <source>
        <dbReference type="ARBA" id="ARBA00008122"/>
    </source>
</evidence>
<keyword evidence="5" id="KW-0804">Transcription</keyword>
<dbReference type="InterPro" id="IPR014977">
    <property type="entry name" value="WRC_dom"/>
</dbReference>
<dbReference type="Pfam" id="PF08880">
    <property type="entry name" value="QLQ"/>
    <property type="match status" value="1"/>
</dbReference>
<feature type="short sequence motif" description="Bipartite nuclear localization signal" evidence="4">
    <location>
        <begin position="186"/>
        <end position="193"/>
    </location>
</feature>
<dbReference type="EMBL" id="JABWDY010003624">
    <property type="protein sequence ID" value="KAF5205809.1"/>
    <property type="molecule type" value="Genomic_DNA"/>
</dbReference>
<comment type="caution">
    <text evidence="9">The sequence shown here is derived from an EMBL/GenBank/DDBJ whole genome shotgun (WGS) entry which is preliminary data.</text>
</comment>
<gene>
    <name evidence="9" type="ORF">FRX31_004607</name>
</gene>
<dbReference type="GO" id="GO:0006355">
    <property type="term" value="P:regulation of DNA-templated transcription"/>
    <property type="evidence" value="ECO:0007669"/>
    <property type="project" value="InterPro"/>
</dbReference>
<sequence>MAYHVKQEWYEQYESEHLCCSKLPPRLIYDVELPHQLSESAALPLFVPEVNNRITSLSAFSDSTSTTNTTTARLARLRTCFSFTQWKELELQALIFKYMLIKAPIPAELIDSIKYSLPDNYPGCYLHQPLHLQQYSYYKPSMLRTGYLGSSVDPEPGRCRRTDGKKWRCAKDVVAGQKYCERHMHRGRNRSRKPVEPSTQPIASTGIHFALSVPAPSPQNTRYPEVKQEMGLMEDQCDNKYSGNTTDGGQTRHFFDDWPRSQQGPNGININAKPENLPAGDYQPSSDFSLKLATGNGDEQSFRERDIGTGEQNRLSWGTEWGNHQMRSMGGPLAEALRHSASTSSPTSVLRGAAH</sequence>
<dbReference type="GO" id="GO:0005634">
    <property type="term" value="C:nucleus"/>
    <property type="evidence" value="ECO:0007669"/>
    <property type="project" value="UniProtKB-SubCell"/>
</dbReference>
<comment type="domain">
    <text evidence="5">The QLQ domain and WRC domain may be involved in protein-protein interaction and DNA-binding, respectively.</text>
</comment>
<organism evidence="9 10">
    <name type="scientific">Thalictrum thalictroides</name>
    <name type="common">Rue-anemone</name>
    <name type="synonym">Anemone thalictroides</name>
    <dbReference type="NCBI Taxonomy" id="46969"/>
    <lineage>
        <taxon>Eukaryota</taxon>
        <taxon>Viridiplantae</taxon>
        <taxon>Streptophyta</taxon>
        <taxon>Embryophyta</taxon>
        <taxon>Tracheophyta</taxon>
        <taxon>Spermatophyta</taxon>
        <taxon>Magnoliopsida</taxon>
        <taxon>Ranunculales</taxon>
        <taxon>Ranunculaceae</taxon>
        <taxon>Thalictroideae</taxon>
        <taxon>Thalictrum</taxon>
    </lineage>
</organism>
<dbReference type="PANTHER" id="PTHR31602:SF63">
    <property type="entry name" value="GROWTH-REGULATING FACTOR 3"/>
    <property type="match status" value="1"/>
</dbReference>
<feature type="compositionally biased region" description="Polar residues" evidence="6">
    <location>
        <begin position="260"/>
        <end position="269"/>
    </location>
</feature>
<dbReference type="GO" id="GO:0005524">
    <property type="term" value="F:ATP binding"/>
    <property type="evidence" value="ECO:0007669"/>
    <property type="project" value="UniProtKB-UniRule"/>
</dbReference>
<evidence type="ECO:0000259" key="8">
    <source>
        <dbReference type="PROSITE" id="PS51667"/>
    </source>
</evidence>
<dbReference type="PROSITE" id="PS51666">
    <property type="entry name" value="QLQ"/>
    <property type="match status" value="1"/>
</dbReference>
<evidence type="ECO:0000256" key="5">
    <source>
        <dbReference type="RuleBase" id="RU367127"/>
    </source>
</evidence>
<feature type="domain" description="WRC" evidence="8">
    <location>
        <begin position="153"/>
        <end position="197"/>
    </location>
</feature>
<proteinExistence type="inferred from homology"/>
<dbReference type="SMART" id="SM00951">
    <property type="entry name" value="QLQ"/>
    <property type="match status" value="1"/>
</dbReference>
<keyword evidence="10" id="KW-1185">Reference proteome</keyword>
<dbReference type="GO" id="GO:0006351">
    <property type="term" value="P:DNA-templated transcription"/>
    <property type="evidence" value="ECO:0007669"/>
    <property type="project" value="UniProtKB-UniRule"/>
</dbReference>
<comment type="subcellular location">
    <subcellularLocation>
        <location evidence="1 4 5">Nucleus</location>
    </subcellularLocation>
</comment>
<dbReference type="OrthoDB" id="1927209at2759"/>
<evidence type="ECO:0000313" key="9">
    <source>
        <dbReference type="EMBL" id="KAF5205809.1"/>
    </source>
</evidence>
<reference evidence="9 10" key="1">
    <citation type="submission" date="2020-06" db="EMBL/GenBank/DDBJ databases">
        <title>Transcriptomic and genomic resources for Thalictrum thalictroides and T. hernandezii: Facilitating candidate gene discovery in an emerging model plant lineage.</title>
        <authorList>
            <person name="Arias T."/>
            <person name="Riano-Pachon D.M."/>
            <person name="Di Stilio V.S."/>
        </authorList>
    </citation>
    <scope>NUCLEOTIDE SEQUENCE [LARGE SCALE GENOMIC DNA]</scope>
    <source>
        <strain evidence="10">cv. WT478/WT964</strain>
        <tissue evidence="9">Leaves</tissue>
    </source>
</reference>
<dbReference type="PROSITE" id="PS51667">
    <property type="entry name" value="WRC"/>
    <property type="match status" value="1"/>
</dbReference>
<dbReference type="PANTHER" id="PTHR31602">
    <property type="entry name" value="GROWTH-REGULATING FACTOR 5"/>
    <property type="match status" value="1"/>
</dbReference>
<dbReference type="Proteomes" id="UP000554482">
    <property type="component" value="Unassembled WGS sequence"/>
</dbReference>
<dbReference type="GO" id="GO:0032502">
    <property type="term" value="P:developmental process"/>
    <property type="evidence" value="ECO:0007669"/>
    <property type="project" value="InterPro"/>
</dbReference>
<feature type="domain" description="QLQ" evidence="7">
    <location>
        <begin position="80"/>
        <end position="115"/>
    </location>
</feature>
<feature type="short sequence motif" description="Bipartite nuclear localization signal" evidence="4">
    <location>
        <begin position="158"/>
        <end position="168"/>
    </location>
</feature>
<evidence type="ECO:0000256" key="6">
    <source>
        <dbReference type="SAM" id="MobiDB-lite"/>
    </source>
</evidence>
<keyword evidence="5" id="KW-0010">Activator</keyword>
<evidence type="ECO:0000259" key="7">
    <source>
        <dbReference type="PROSITE" id="PS51666"/>
    </source>
</evidence>
<protein>
    <recommendedName>
        <fullName evidence="5">Growth-regulating factor</fullName>
    </recommendedName>
</protein>
<dbReference type="InterPro" id="IPR031137">
    <property type="entry name" value="GRF"/>
</dbReference>